<proteinExistence type="inferred from homology"/>
<dbReference type="SUPFAM" id="SSF55729">
    <property type="entry name" value="Acyl-CoA N-acyltransferases (Nat)"/>
    <property type="match status" value="1"/>
</dbReference>
<dbReference type="InterPro" id="IPR016181">
    <property type="entry name" value="Acyl_CoA_acyltransferase"/>
</dbReference>
<protein>
    <submittedName>
        <fullName evidence="4">Unannotated protein</fullName>
    </submittedName>
</protein>
<dbReference type="HAMAP" id="MF_00688">
    <property type="entry name" value="Leu_Phe_trans"/>
    <property type="match status" value="1"/>
</dbReference>
<dbReference type="PANTHER" id="PTHR30098">
    <property type="entry name" value="LEUCYL/PHENYLALANYL-TRNA--PROTEIN TRANSFERASE"/>
    <property type="match status" value="1"/>
</dbReference>
<evidence type="ECO:0000256" key="2">
    <source>
        <dbReference type="ARBA" id="ARBA00022679"/>
    </source>
</evidence>
<dbReference type="PANTHER" id="PTHR30098:SF2">
    <property type="entry name" value="LEUCYL_PHENYLALANYL-TRNA--PROTEIN TRANSFERASE"/>
    <property type="match status" value="1"/>
</dbReference>
<reference evidence="4" key="1">
    <citation type="submission" date="2020-05" db="EMBL/GenBank/DDBJ databases">
        <authorList>
            <person name="Chiriac C."/>
            <person name="Salcher M."/>
            <person name="Ghai R."/>
            <person name="Kavagutti S V."/>
        </authorList>
    </citation>
    <scope>NUCLEOTIDE SEQUENCE</scope>
</reference>
<dbReference type="GO" id="GO:0005737">
    <property type="term" value="C:cytoplasm"/>
    <property type="evidence" value="ECO:0007669"/>
    <property type="project" value="TreeGrafter"/>
</dbReference>
<keyword evidence="1" id="KW-0963">Cytoplasm</keyword>
<dbReference type="InterPro" id="IPR042203">
    <property type="entry name" value="Leu/Phe-tRNA_Trfase_C"/>
</dbReference>
<sequence>MSVHPAIEPPPCVWELPDISLAPPDEEVLATGADLEPGTLLAAYRSGLFPMHVTVDDEHPLGWWSPNPRGIIDDLKVSRSLRRSIKRFRISVDSAFDDVIAACSLEHDGPQWINTEIQSAFRRLFDLGWAHSVEVSDLDGELVGGLYGVSIGGFFAGESMFHRVPDASKIALLYLKAMMEANGNSNNLLDVQWRTDHLGSMGAVEISRPEYLERLKSAVAAPSINFEAPSKRKLREWLQVRAEGN</sequence>
<dbReference type="GO" id="GO:0008914">
    <property type="term" value="F:leucyl-tRNA--protein transferase activity"/>
    <property type="evidence" value="ECO:0007669"/>
    <property type="project" value="InterPro"/>
</dbReference>
<keyword evidence="3" id="KW-0012">Acyltransferase</keyword>
<evidence type="ECO:0000313" key="4">
    <source>
        <dbReference type="EMBL" id="CAB4877511.1"/>
    </source>
</evidence>
<evidence type="ECO:0000256" key="1">
    <source>
        <dbReference type="ARBA" id="ARBA00022490"/>
    </source>
</evidence>
<dbReference type="EMBL" id="CAFBLM010000058">
    <property type="protein sequence ID" value="CAB4877511.1"/>
    <property type="molecule type" value="Genomic_DNA"/>
</dbReference>
<dbReference type="AlphaFoldDB" id="A0A6J7E429"/>
<dbReference type="InterPro" id="IPR042221">
    <property type="entry name" value="Leu/Phe-tRNA_Trfase_N"/>
</dbReference>
<name>A0A6J7E429_9ZZZZ</name>
<dbReference type="InterPro" id="IPR004616">
    <property type="entry name" value="Leu/Phe-tRNA_Trfase"/>
</dbReference>
<accession>A0A6J7E429</accession>
<evidence type="ECO:0000256" key="3">
    <source>
        <dbReference type="ARBA" id="ARBA00023315"/>
    </source>
</evidence>
<gene>
    <name evidence="4" type="ORF">UFOPK3401_01168</name>
</gene>
<organism evidence="4">
    <name type="scientific">freshwater metagenome</name>
    <dbReference type="NCBI Taxonomy" id="449393"/>
    <lineage>
        <taxon>unclassified sequences</taxon>
        <taxon>metagenomes</taxon>
        <taxon>ecological metagenomes</taxon>
    </lineage>
</organism>
<dbReference type="Gene3D" id="3.30.70.3550">
    <property type="entry name" value="Leucyl/phenylalanyl-tRNA-protein transferase, N-terminal domain"/>
    <property type="match status" value="1"/>
</dbReference>
<keyword evidence="2" id="KW-0808">Transferase</keyword>
<dbReference type="Gene3D" id="3.40.630.70">
    <property type="entry name" value="Leucyl/phenylalanyl-tRNA-protein transferase, C-terminal domain"/>
    <property type="match status" value="1"/>
</dbReference>
<dbReference type="NCBIfam" id="TIGR00667">
    <property type="entry name" value="aat"/>
    <property type="match status" value="1"/>
</dbReference>
<dbReference type="Pfam" id="PF03588">
    <property type="entry name" value="Leu_Phe_trans"/>
    <property type="match status" value="1"/>
</dbReference>
<dbReference type="GO" id="GO:0030163">
    <property type="term" value="P:protein catabolic process"/>
    <property type="evidence" value="ECO:0007669"/>
    <property type="project" value="InterPro"/>
</dbReference>